<reference evidence="2 3" key="1">
    <citation type="submission" date="2019-03" db="EMBL/GenBank/DDBJ databases">
        <title>Bacillus niacini sp. nov. a Nicotinate-Metabolizing Mesophile Isolated from Soil.</title>
        <authorList>
            <person name="Zhang G."/>
        </authorList>
    </citation>
    <scope>NUCLEOTIDE SEQUENCE [LARGE SCALE GENOMIC DNA]</scope>
    <source>
        <strain evidence="2 3">WN066</strain>
    </source>
</reference>
<dbReference type="AlphaFoldDB" id="A0A4R5VY31"/>
<dbReference type="Proteomes" id="UP000295132">
    <property type="component" value="Unassembled WGS sequence"/>
</dbReference>
<evidence type="ECO:0000256" key="1">
    <source>
        <dbReference type="SAM" id="SignalP"/>
    </source>
</evidence>
<sequence length="157" mass="17813">MIRKLWVFFLFAVLLFAGGLHTDGQPPPDPVQVGMKKGYYEGIHSGLEDRHNFRISRAWQQMPPSQLRLDNKKEVAQSLMKIGLLREVYLSFPSGEKFDAYLHSHPEMNAVQAAQRILGQKFVTAYEKGFQKGYEQSLTASPKKAANYAALLKAEKK</sequence>
<dbReference type="RefSeq" id="WP_133333110.1">
    <property type="nucleotide sequence ID" value="NZ_SMYO01000002.1"/>
</dbReference>
<accession>A0A4R5VY31</accession>
<evidence type="ECO:0000313" key="2">
    <source>
        <dbReference type="EMBL" id="TDK64171.1"/>
    </source>
</evidence>
<keyword evidence="1" id="KW-0732">Signal</keyword>
<protein>
    <submittedName>
        <fullName evidence="2">Uncharacterized protein</fullName>
    </submittedName>
</protein>
<name>A0A4R5VY31_9BACI</name>
<evidence type="ECO:0000313" key="3">
    <source>
        <dbReference type="Proteomes" id="UP000295132"/>
    </source>
</evidence>
<comment type="caution">
    <text evidence="2">The sequence shown here is derived from an EMBL/GenBank/DDBJ whole genome shotgun (WGS) entry which is preliminary data.</text>
</comment>
<gene>
    <name evidence="2" type="ORF">E2K98_04735</name>
</gene>
<dbReference type="EMBL" id="SMYO01000002">
    <property type="protein sequence ID" value="TDK64171.1"/>
    <property type="molecule type" value="Genomic_DNA"/>
</dbReference>
<proteinExistence type="predicted"/>
<feature type="chain" id="PRO_5038532360" evidence="1">
    <location>
        <begin position="23"/>
        <end position="157"/>
    </location>
</feature>
<organism evidence="2 3">
    <name type="scientific">Bacillus salipaludis</name>
    <dbReference type="NCBI Taxonomy" id="2547811"/>
    <lineage>
        <taxon>Bacteria</taxon>
        <taxon>Bacillati</taxon>
        <taxon>Bacillota</taxon>
        <taxon>Bacilli</taxon>
        <taxon>Bacillales</taxon>
        <taxon>Bacillaceae</taxon>
        <taxon>Bacillus</taxon>
    </lineage>
</organism>
<feature type="signal peptide" evidence="1">
    <location>
        <begin position="1"/>
        <end position="22"/>
    </location>
</feature>